<dbReference type="PANTHER" id="PTHR13302">
    <property type="entry name" value="CONSERVED OLIGOMERIC GOLGI COMPLEX COMPONENT 3"/>
    <property type="match status" value="1"/>
</dbReference>
<organism evidence="3 4">
    <name type="scientific">Golovinomyces cichoracearum</name>
    <dbReference type="NCBI Taxonomy" id="62708"/>
    <lineage>
        <taxon>Eukaryota</taxon>
        <taxon>Fungi</taxon>
        <taxon>Dikarya</taxon>
        <taxon>Ascomycota</taxon>
        <taxon>Pezizomycotina</taxon>
        <taxon>Leotiomycetes</taxon>
        <taxon>Erysiphales</taxon>
        <taxon>Erysiphaceae</taxon>
        <taxon>Golovinomyces</taxon>
    </lineage>
</organism>
<dbReference type="GO" id="GO:0006891">
    <property type="term" value="P:intra-Golgi vesicle-mediated transport"/>
    <property type="evidence" value="ECO:0007669"/>
    <property type="project" value="TreeGrafter"/>
</dbReference>
<dbReference type="EMBL" id="MCBQ01021403">
    <property type="protein sequence ID" value="RKF53965.1"/>
    <property type="molecule type" value="Genomic_DNA"/>
</dbReference>
<dbReference type="InterPro" id="IPR048320">
    <property type="entry name" value="COG3_N"/>
</dbReference>
<evidence type="ECO:0000256" key="1">
    <source>
        <dbReference type="SAM" id="MobiDB-lite"/>
    </source>
</evidence>
<dbReference type="AlphaFoldDB" id="A0A420H963"/>
<proteinExistence type="predicted"/>
<dbReference type="GO" id="GO:0005801">
    <property type="term" value="C:cis-Golgi network"/>
    <property type="evidence" value="ECO:0007669"/>
    <property type="project" value="InterPro"/>
</dbReference>
<dbReference type="GO" id="GO:0006886">
    <property type="term" value="P:intracellular protein transport"/>
    <property type="evidence" value="ECO:0007669"/>
    <property type="project" value="InterPro"/>
</dbReference>
<evidence type="ECO:0000259" key="2">
    <source>
        <dbReference type="Pfam" id="PF04136"/>
    </source>
</evidence>
<reference evidence="3 4" key="1">
    <citation type="journal article" date="2018" name="BMC Genomics">
        <title>Comparative genome analyses reveal sequence features reflecting distinct modes of host-adaptation between dicot and monocot powdery mildew.</title>
        <authorList>
            <person name="Wu Y."/>
            <person name="Ma X."/>
            <person name="Pan Z."/>
            <person name="Kale S.D."/>
            <person name="Song Y."/>
            <person name="King H."/>
            <person name="Zhang Q."/>
            <person name="Presley C."/>
            <person name="Deng X."/>
            <person name="Wei C.I."/>
            <person name="Xiao S."/>
        </authorList>
    </citation>
    <scope>NUCLEOTIDE SEQUENCE [LARGE SCALE GENOMIC DNA]</scope>
    <source>
        <strain evidence="3">UMSG3</strain>
    </source>
</reference>
<dbReference type="GO" id="GO:0006914">
    <property type="term" value="P:autophagy"/>
    <property type="evidence" value="ECO:0007669"/>
    <property type="project" value="TreeGrafter"/>
</dbReference>
<feature type="domain" description="Conserved oligomeric Golgi complex subunit 3 N-terminal" evidence="2">
    <location>
        <begin position="135"/>
        <end position="215"/>
    </location>
</feature>
<accession>A0A420H963</accession>
<name>A0A420H963_9PEZI</name>
<dbReference type="PANTHER" id="PTHR13302:SF8">
    <property type="entry name" value="CONSERVED OLIGOMERIC GOLGI COMPLEX SUBUNIT 3"/>
    <property type="match status" value="1"/>
</dbReference>
<comment type="caution">
    <text evidence="3">The sequence shown here is derived from an EMBL/GenBank/DDBJ whole genome shotgun (WGS) entry which is preliminary data.</text>
</comment>
<evidence type="ECO:0000313" key="3">
    <source>
        <dbReference type="EMBL" id="RKF53965.1"/>
    </source>
</evidence>
<protein>
    <submittedName>
        <fullName evidence="3">Putative sec34-like family protein</fullName>
    </submittedName>
</protein>
<sequence length="215" mass="24519">MYDDSWYSYLPDNNKKEDSNFSSNEKLPGRKQSLLKQPDDIAGDADSTSSSSSSSVTGLEPAGFNDPLPVASLVKRPKSYGDFYQVIKSSFQDEVGSKINKNCDEIPSTTEPTVNLIEEFEDELLKYNLEEYKLYLDNLELFERHIDRIIIDTESALSHFETLSKSFQSINSETTAFQVQCEKLLTEEKKLVDLTDEVGTALQYYAYLESRTRRL</sequence>
<evidence type="ECO:0000313" key="4">
    <source>
        <dbReference type="Proteomes" id="UP000283383"/>
    </source>
</evidence>
<dbReference type="Proteomes" id="UP000283383">
    <property type="component" value="Unassembled WGS sequence"/>
</dbReference>
<dbReference type="GO" id="GO:0017119">
    <property type="term" value="C:Golgi transport complex"/>
    <property type="evidence" value="ECO:0007669"/>
    <property type="project" value="TreeGrafter"/>
</dbReference>
<dbReference type="STRING" id="62708.A0A420H963"/>
<dbReference type="InterPro" id="IPR007265">
    <property type="entry name" value="COG_su3"/>
</dbReference>
<feature type="region of interest" description="Disordered" evidence="1">
    <location>
        <begin position="1"/>
        <end position="61"/>
    </location>
</feature>
<gene>
    <name evidence="3" type="ORF">GcM3_214035</name>
</gene>
<keyword evidence="4" id="KW-1185">Reference proteome</keyword>
<dbReference type="GO" id="GO:0007030">
    <property type="term" value="P:Golgi organization"/>
    <property type="evidence" value="ECO:0007669"/>
    <property type="project" value="TreeGrafter"/>
</dbReference>
<dbReference type="GO" id="GO:0016020">
    <property type="term" value="C:membrane"/>
    <property type="evidence" value="ECO:0007669"/>
    <property type="project" value="InterPro"/>
</dbReference>
<dbReference type="Pfam" id="PF04136">
    <property type="entry name" value="COG3_N"/>
    <property type="match status" value="1"/>
</dbReference>